<dbReference type="SUPFAM" id="SSF53335">
    <property type="entry name" value="S-adenosyl-L-methionine-dependent methyltransferases"/>
    <property type="match status" value="1"/>
</dbReference>
<dbReference type="PROSITE" id="PS51006">
    <property type="entry name" value="PABS_2"/>
    <property type="match status" value="1"/>
</dbReference>
<evidence type="ECO:0000259" key="6">
    <source>
        <dbReference type="PROSITE" id="PS51006"/>
    </source>
</evidence>
<feature type="chain" id="PRO_5021920271" evidence="5">
    <location>
        <begin position="35"/>
        <end position="302"/>
    </location>
</feature>
<gene>
    <name evidence="7" type="ORF">FOZ76_26835</name>
</gene>
<dbReference type="GO" id="GO:0032259">
    <property type="term" value="P:methylation"/>
    <property type="evidence" value="ECO:0007669"/>
    <property type="project" value="UniProtKB-KW"/>
</dbReference>
<evidence type="ECO:0000256" key="5">
    <source>
        <dbReference type="SAM" id="SignalP"/>
    </source>
</evidence>
<dbReference type="PANTHER" id="PTHR43317">
    <property type="entry name" value="THERMOSPERMINE SYNTHASE ACAULIS5"/>
    <property type="match status" value="1"/>
</dbReference>
<feature type="domain" description="PABS" evidence="6">
    <location>
        <begin position="15"/>
        <end position="257"/>
    </location>
</feature>
<protein>
    <submittedName>
        <fullName evidence="7">Methyltransferase domain-containing protein</fullName>
    </submittedName>
</protein>
<keyword evidence="7" id="KW-0489">Methyltransferase</keyword>
<feature type="signal peptide" evidence="5">
    <location>
        <begin position="1"/>
        <end position="34"/>
    </location>
</feature>
<accession>A0A556A6N2</accession>
<name>A0A556A6N2_9BURK</name>
<dbReference type="PANTHER" id="PTHR43317:SF1">
    <property type="entry name" value="THERMOSPERMINE SYNTHASE ACAULIS5"/>
    <property type="match status" value="1"/>
</dbReference>
<organism evidence="7 8">
    <name type="scientific">Verticiella sediminum</name>
    <dbReference type="NCBI Taxonomy" id="1247510"/>
    <lineage>
        <taxon>Bacteria</taxon>
        <taxon>Pseudomonadati</taxon>
        <taxon>Pseudomonadota</taxon>
        <taxon>Betaproteobacteria</taxon>
        <taxon>Burkholderiales</taxon>
        <taxon>Alcaligenaceae</taxon>
        <taxon>Verticiella</taxon>
    </lineage>
</organism>
<dbReference type="Pfam" id="PF01564">
    <property type="entry name" value="Spermine_synth"/>
    <property type="match status" value="1"/>
</dbReference>
<evidence type="ECO:0000313" key="8">
    <source>
        <dbReference type="Proteomes" id="UP000318405"/>
    </source>
</evidence>
<evidence type="ECO:0000313" key="7">
    <source>
        <dbReference type="EMBL" id="TSH88539.1"/>
    </source>
</evidence>
<dbReference type="OrthoDB" id="9761985at2"/>
<proteinExistence type="inferred from homology"/>
<comment type="caution">
    <text evidence="7">The sequence shown here is derived from an EMBL/GenBank/DDBJ whole genome shotgun (WGS) entry which is preliminary data.</text>
</comment>
<evidence type="ECO:0000256" key="1">
    <source>
        <dbReference type="ARBA" id="ARBA00007867"/>
    </source>
</evidence>
<feature type="active site" description="Proton acceptor" evidence="4">
    <location>
        <position position="177"/>
    </location>
</feature>
<dbReference type="GO" id="GO:0008168">
    <property type="term" value="F:methyltransferase activity"/>
    <property type="evidence" value="ECO:0007669"/>
    <property type="project" value="UniProtKB-KW"/>
</dbReference>
<keyword evidence="5" id="KW-0732">Signal</keyword>
<evidence type="ECO:0000256" key="2">
    <source>
        <dbReference type="ARBA" id="ARBA00022679"/>
    </source>
</evidence>
<evidence type="ECO:0000256" key="3">
    <source>
        <dbReference type="ARBA" id="ARBA00023115"/>
    </source>
</evidence>
<dbReference type="GO" id="GO:0006596">
    <property type="term" value="P:polyamine biosynthetic process"/>
    <property type="evidence" value="ECO:0007669"/>
    <property type="project" value="UniProtKB-UniRule"/>
</dbReference>
<comment type="similarity">
    <text evidence="1">Belongs to the spermidine/spermine synthase family.</text>
</comment>
<keyword evidence="2 4" id="KW-0808">Transferase</keyword>
<dbReference type="NCBIfam" id="NF037959">
    <property type="entry name" value="MFS_SpdSyn"/>
    <property type="match status" value="1"/>
</dbReference>
<dbReference type="Proteomes" id="UP000318405">
    <property type="component" value="Unassembled WGS sequence"/>
</dbReference>
<dbReference type="CDD" id="cd02440">
    <property type="entry name" value="AdoMet_MTases"/>
    <property type="match status" value="1"/>
</dbReference>
<dbReference type="EMBL" id="VLTJ01000044">
    <property type="protein sequence ID" value="TSH88539.1"/>
    <property type="molecule type" value="Genomic_DNA"/>
</dbReference>
<dbReference type="InterPro" id="IPR029063">
    <property type="entry name" value="SAM-dependent_MTases_sf"/>
</dbReference>
<reference evidence="7 8" key="1">
    <citation type="submission" date="2019-07" db="EMBL/GenBank/DDBJ databases">
        <title>Qingshengfaniella alkalisoli gen. nov., sp. nov., isolated from saline soil.</title>
        <authorList>
            <person name="Xu L."/>
            <person name="Huang X.-X."/>
            <person name="Sun J.-Q."/>
        </authorList>
    </citation>
    <scope>NUCLEOTIDE SEQUENCE [LARGE SCALE GENOMIC DNA]</scope>
    <source>
        <strain evidence="7 8">DSM 27279</strain>
    </source>
</reference>
<sequence>MCSMKPIPRPLRTLALWACSLAVTLLPAPPGVQAADVIHVEPSAFSPIVVYEENGERCMTFGSVRAAGRQTCVDIDAPSRMVFAYTRMMMSALFIEPAPARVLIVGLGGGTLPRALAETLPDAAIDTVEIDPAVLNVARAQFGYATDERQRVFIEDGRKYVQDAARRGERYDLVVLDAFDVNYIPPHLLTREFLEEVRGLLTPGGVLAANTFTASRLYQQESATYAAVFGGFFNLRSNNRVILAVNGELPDDATLRANAERLAPRLARYGVDIEAQLRMFSRAQDWPTGARVLTDSAPIAQP</sequence>
<dbReference type="Gene3D" id="3.40.50.150">
    <property type="entry name" value="Vaccinia Virus protein VP39"/>
    <property type="match status" value="1"/>
</dbReference>
<dbReference type="AlphaFoldDB" id="A0A556A6N2"/>
<evidence type="ECO:0000256" key="4">
    <source>
        <dbReference type="PROSITE-ProRule" id="PRU00354"/>
    </source>
</evidence>
<keyword evidence="8" id="KW-1185">Reference proteome</keyword>
<dbReference type="InterPro" id="IPR030374">
    <property type="entry name" value="PABS"/>
</dbReference>
<keyword evidence="3 4" id="KW-0620">Polyamine biosynthesis</keyword>